<sequence length="311" mass="34538">MSAYKIITPKELVSITKSASKSRIVPVDASWHMPNTNRSGLKEYQQGPRLPNAIFFDIDDVKDDQSQFPHMLPTVSIFNEKLSKLGLLPSDTLIVYDKIGNFASPRAAWTFTTLGHEGDVYLLNNYNDYLKLHDKDSEAYPLEKGTVEKITNFSPTNYEVKESHIKDQVVSIDDVKKLLDSGEIKNYNFYDARSFDRYKGTAPEPRAGLSSGHVPGVSSLPFLPLLNPETKGLLPNEELKEAILKTLESTGAHFDPSKPTLCMCGTGVTGAIIKTALEESGLVKSSKLYDGSWTEWALTLGNQPEYISKSK</sequence>
<proteinExistence type="predicted"/>
<dbReference type="CDD" id="cd01449">
    <property type="entry name" value="TST_Repeat_2"/>
    <property type="match status" value="1"/>
</dbReference>
<protein>
    <submittedName>
        <fullName evidence="4">Related to Thiosulfate sulfurtransferase TUM1</fullName>
    </submittedName>
</protein>
<keyword evidence="1 4" id="KW-0808">Transferase</keyword>
<feature type="domain" description="Rhodanese" evidence="3">
    <location>
        <begin position="43"/>
        <end position="138"/>
    </location>
</feature>
<dbReference type="InterPro" id="IPR036873">
    <property type="entry name" value="Rhodanese-like_dom_sf"/>
</dbReference>
<dbReference type="PANTHER" id="PTHR11364">
    <property type="entry name" value="THIOSULFATE SULFERTANSFERASE"/>
    <property type="match status" value="1"/>
</dbReference>
<name>A0A1L0B471_9ASCO</name>
<dbReference type="SMART" id="SM00450">
    <property type="entry name" value="RHOD"/>
    <property type="match status" value="2"/>
</dbReference>
<dbReference type="AlphaFoldDB" id="A0A1L0B471"/>
<dbReference type="GO" id="GO:0002143">
    <property type="term" value="P:tRNA wobble position uridine thiolation"/>
    <property type="evidence" value="ECO:0007669"/>
    <property type="project" value="EnsemblFungi"/>
</dbReference>
<dbReference type="SUPFAM" id="SSF52821">
    <property type="entry name" value="Rhodanese/Cell cycle control phosphatase"/>
    <property type="match status" value="2"/>
</dbReference>
<dbReference type="GO" id="GO:0005739">
    <property type="term" value="C:mitochondrion"/>
    <property type="evidence" value="ECO:0007669"/>
    <property type="project" value="TreeGrafter"/>
</dbReference>
<dbReference type="InterPro" id="IPR001763">
    <property type="entry name" value="Rhodanese-like_dom"/>
</dbReference>
<evidence type="ECO:0000313" key="5">
    <source>
        <dbReference type="Proteomes" id="UP000183365"/>
    </source>
</evidence>
<accession>A0A1L0B471</accession>
<dbReference type="PROSITE" id="PS50206">
    <property type="entry name" value="RHODANESE_3"/>
    <property type="match status" value="2"/>
</dbReference>
<dbReference type="GO" id="GO:0004792">
    <property type="term" value="F:thiosulfate-cyanide sulfurtransferase activity"/>
    <property type="evidence" value="ECO:0007669"/>
    <property type="project" value="EnsemblFungi"/>
</dbReference>
<dbReference type="VEuPathDB" id="FungiDB:HGUI_03370"/>
<dbReference type="CDD" id="cd01448">
    <property type="entry name" value="TST_Repeat_1"/>
    <property type="match status" value="1"/>
</dbReference>
<feature type="domain" description="Rhodanese" evidence="3">
    <location>
        <begin position="183"/>
        <end position="302"/>
    </location>
</feature>
<dbReference type="EMBL" id="FQNF01000083">
    <property type="protein sequence ID" value="SGZ41170.1"/>
    <property type="molecule type" value="Genomic_DNA"/>
</dbReference>
<evidence type="ECO:0000256" key="1">
    <source>
        <dbReference type="ARBA" id="ARBA00022679"/>
    </source>
</evidence>
<reference evidence="5" key="1">
    <citation type="submission" date="2016-11" db="EMBL/GenBank/DDBJ databases">
        <authorList>
            <person name="Guldener U."/>
        </authorList>
    </citation>
    <scope>NUCLEOTIDE SEQUENCE [LARGE SCALE GENOMIC DNA]</scope>
</reference>
<keyword evidence="5" id="KW-1185">Reference proteome</keyword>
<dbReference type="OrthoDB" id="270167at2759"/>
<organism evidence="4 5">
    <name type="scientific">Hanseniaspora guilliermondii</name>
    <dbReference type="NCBI Taxonomy" id="56406"/>
    <lineage>
        <taxon>Eukaryota</taxon>
        <taxon>Fungi</taxon>
        <taxon>Dikarya</taxon>
        <taxon>Ascomycota</taxon>
        <taxon>Saccharomycotina</taxon>
        <taxon>Saccharomycetes</taxon>
        <taxon>Saccharomycodales</taxon>
        <taxon>Saccharomycodaceae</taxon>
        <taxon>Hanseniaspora</taxon>
    </lineage>
</organism>
<dbReference type="Pfam" id="PF00581">
    <property type="entry name" value="Rhodanese"/>
    <property type="match status" value="1"/>
</dbReference>
<gene>
    <name evidence="4" type="ORF">HGUI_03370</name>
</gene>
<keyword evidence="2" id="KW-0677">Repeat</keyword>
<evidence type="ECO:0000313" key="4">
    <source>
        <dbReference type="EMBL" id="SGZ41170.1"/>
    </source>
</evidence>
<dbReference type="PANTHER" id="PTHR11364:SF27">
    <property type="entry name" value="SULFURTRANSFERASE"/>
    <property type="match status" value="1"/>
</dbReference>
<evidence type="ECO:0000259" key="3">
    <source>
        <dbReference type="PROSITE" id="PS50206"/>
    </source>
</evidence>
<evidence type="ECO:0000256" key="2">
    <source>
        <dbReference type="ARBA" id="ARBA00022737"/>
    </source>
</evidence>
<dbReference type="Gene3D" id="3.40.250.10">
    <property type="entry name" value="Rhodanese-like domain"/>
    <property type="match status" value="2"/>
</dbReference>
<dbReference type="Proteomes" id="UP000183365">
    <property type="component" value="Unassembled WGS sequence"/>
</dbReference>
<dbReference type="InterPro" id="IPR045078">
    <property type="entry name" value="TST/MPST-like"/>
</dbReference>